<sequence>MIRFNNYRELDAEASDLIQQLFFTADSETSAFPSFVIRWMGFNGWMECVTGAETDADMISQLADEKRLSDAYDSIIQSDTEFRHHVNQFAVMLPVLNVRDVKKKLGRDAFWRYSRDELMAEVILYNVKRRPVDWINGETPTWKQVILTIYAVRCNLFHGSKSPTNFRDHQLVVSCDNIIKIFIIRSECLDWWDE</sequence>
<reference evidence="1" key="1">
    <citation type="journal article" date="2018" name="Genome Biol.">
        <title>SKESA: strategic k-mer extension for scrupulous assemblies.</title>
        <authorList>
            <person name="Souvorov A."/>
            <person name="Agarwala R."/>
            <person name="Lipman D.J."/>
        </authorList>
    </citation>
    <scope>NUCLEOTIDE SEQUENCE</scope>
    <source>
        <strain evidence="1">Salmonella enterica</strain>
    </source>
</reference>
<evidence type="ECO:0000313" key="2">
    <source>
        <dbReference type="EMBL" id="HAB5502629.1"/>
    </source>
</evidence>
<evidence type="ECO:0008006" key="3">
    <source>
        <dbReference type="Google" id="ProtNLM"/>
    </source>
</evidence>
<evidence type="ECO:0000313" key="1">
    <source>
        <dbReference type="EMBL" id="HAB4635233.1"/>
    </source>
</evidence>
<dbReference type="AlphaFoldDB" id="A0A3U6WN21"/>
<comment type="caution">
    <text evidence="1">The sequence shown here is derived from an EMBL/GenBank/DDBJ whole genome shotgun (WGS) entry which is preliminary data.</text>
</comment>
<reference evidence="1" key="2">
    <citation type="submission" date="2019-10" db="EMBL/GenBank/DDBJ databases">
        <authorList>
            <consortium name="NCBI Pathogen Detection Project"/>
        </authorList>
    </citation>
    <scope>NUCLEOTIDE SEQUENCE</scope>
    <source>
        <strain evidence="1">Salmonella enterica</strain>
    </source>
</reference>
<accession>A0A3U6WN21</accession>
<protein>
    <recommendedName>
        <fullName evidence="3">Apea-like HEPN domain-containing protein</fullName>
    </recommendedName>
</protein>
<dbReference type="EMBL" id="DAAHCA010000010">
    <property type="protein sequence ID" value="HAB5502629.1"/>
    <property type="molecule type" value="Genomic_DNA"/>
</dbReference>
<dbReference type="RefSeq" id="WP_064001196.1">
    <property type="nucleotide sequence ID" value="NZ_JBHEYK010000025.1"/>
</dbReference>
<proteinExistence type="predicted"/>
<dbReference type="EMBL" id="DAAGUQ010000011">
    <property type="protein sequence ID" value="HAB4635233.1"/>
    <property type="molecule type" value="Genomic_DNA"/>
</dbReference>
<gene>
    <name evidence="2" type="ORF">GBW64_16500</name>
    <name evidence="1" type="ORF">GBZ60_16515</name>
</gene>
<name>A0A3U6WN21_SALET</name>
<organism evidence="1">
    <name type="scientific">Salmonella enterica I</name>
    <dbReference type="NCBI Taxonomy" id="59201"/>
    <lineage>
        <taxon>Bacteria</taxon>
        <taxon>Pseudomonadati</taxon>
        <taxon>Pseudomonadota</taxon>
        <taxon>Gammaproteobacteria</taxon>
        <taxon>Enterobacterales</taxon>
        <taxon>Enterobacteriaceae</taxon>
        <taxon>Salmonella</taxon>
    </lineage>
</organism>